<dbReference type="OrthoDB" id="3298812at2"/>
<sequence length="313" mass="32636">MPYTLLKFLLWFGLAALIGGVIGWLLRSLKCRAEIADARSANVDVDDVDRMRHRLANLEQVVAERDRLRMQVADLRAADSPGVVGAPVDDVIEPEADEPAEAPADTETAGSDSGDADEPADTDADATSSGIMPDPSDADGDAADENERPATVAGLVAVPDPIDADADDANEADADDANEAEATEDGITEDGVEADATEAETPAADADAARAADAPALDLAAAAAAIGKKIALDDLTVVEGIGPKISELCRGIGIDTWRGLADTDTADLRSMLDAAGPRYQIHKPESWPRQAELLATGQWEAFVALTDELDGGR</sequence>
<dbReference type="Proteomes" id="UP000011863">
    <property type="component" value="Chromosome"/>
</dbReference>
<keyword evidence="2" id="KW-0472">Membrane</keyword>
<reference evidence="3 4" key="1">
    <citation type="journal article" date="2013" name="Int. J. Syst. Evol. Microbiol.">
        <title>Ilumatobacter nonamiense sp. nov. and Ilumatobacter coccineum sp. nov., isolated from seashore sand.</title>
        <authorList>
            <person name="Matsumoto A."/>
            <person name="Kasai H."/>
            <person name="Matsuo Y."/>
            <person name="Shizuri Y."/>
            <person name="Ichikawa N."/>
            <person name="Fujita N."/>
            <person name="Omura S."/>
            <person name="Takahashi Y."/>
        </authorList>
    </citation>
    <scope>NUCLEOTIDE SEQUENCE [LARGE SCALE GENOMIC DNA]</scope>
    <source>
        <strain evidence="4">NBRC 103263 / KCTC 29153 / YM16-304</strain>
    </source>
</reference>
<evidence type="ECO:0000313" key="4">
    <source>
        <dbReference type="Proteomes" id="UP000011863"/>
    </source>
</evidence>
<keyword evidence="2" id="KW-1133">Transmembrane helix</keyword>
<evidence type="ECO:0000256" key="1">
    <source>
        <dbReference type="SAM" id="MobiDB-lite"/>
    </source>
</evidence>
<evidence type="ECO:0008006" key="5">
    <source>
        <dbReference type="Google" id="ProtNLM"/>
    </source>
</evidence>
<proteinExistence type="predicted"/>
<feature type="compositionally biased region" description="Acidic residues" evidence="1">
    <location>
        <begin position="114"/>
        <end position="124"/>
    </location>
</feature>
<feature type="compositionally biased region" description="Low complexity" evidence="1">
    <location>
        <begin position="199"/>
        <end position="209"/>
    </location>
</feature>
<gene>
    <name evidence="3" type="ORF">YM304_38410</name>
</gene>
<dbReference type="RefSeq" id="WP_015443402.1">
    <property type="nucleotide sequence ID" value="NC_020520.1"/>
</dbReference>
<evidence type="ECO:0000313" key="3">
    <source>
        <dbReference type="EMBL" id="BAN04155.1"/>
    </source>
</evidence>
<organism evidence="3 4">
    <name type="scientific">Ilumatobacter coccineus (strain NBRC 103263 / KCTC 29153 / YM16-304)</name>
    <dbReference type="NCBI Taxonomy" id="1313172"/>
    <lineage>
        <taxon>Bacteria</taxon>
        <taxon>Bacillati</taxon>
        <taxon>Actinomycetota</taxon>
        <taxon>Acidimicrobiia</taxon>
        <taxon>Acidimicrobiales</taxon>
        <taxon>Ilumatobacteraceae</taxon>
        <taxon>Ilumatobacter</taxon>
    </lineage>
</organism>
<feature type="compositionally biased region" description="Acidic residues" evidence="1">
    <location>
        <begin position="162"/>
        <end position="198"/>
    </location>
</feature>
<feature type="region of interest" description="Disordered" evidence="1">
    <location>
        <begin position="94"/>
        <end position="209"/>
    </location>
</feature>
<accession>A0A6C7EGP7</accession>
<protein>
    <recommendedName>
        <fullName evidence="5">DUF4332 domain-containing protein</fullName>
    </recommendedName>
</protein>
<keyword evidence="2" id="KW-0812">Transmembrane</keyword>
<dbReference type="EMBL" id="AP012057">
    <property type="protein sequence ID" value="BAN04155.1"/>
    <property type="molecule type" value="Genomic_DNA"/>
</dbReference>
<feature type="transmembrane region" description="Helical" evidence="2">
    <location>
        <begin position="6"/>
        <end position="26"/>
    </location>
</feature>
<evidence type="ECO:0000256" key="2">
    <source>
        <dbReference type="SAM" id="Phobius"/>
    </source>
</evidence>
<dbReference type="AlphaFoldDB" id="A0A6C7EGP7"/>
<dbReference type="KEGG" id="aym:YM304_38410"/>
<name>A0A6C7EGP7_ILUCY</name>
<keyword evidence="4" id="KW-1185">Reference proteome</keyword>